<evidence type="ECO:0008006" key="3">
    <source>
        <dbReference type="Google" id="ProtNLM"/>
    </source>
</evidence>
<organism evidence="1 2">
    <name type="scientific">Spiribacter salinus</name>
    <dbReference type="NCBI Taxonomy" id="1335746"/>
    <lineage>
        <taxon>Bacteria</taxon>
        <taxon>Pseudomonadati</taxon>
        <taxon>Pseudomonadota</taxon>
        <taxon>Gammaproteobacteria</taxon>
        <taxon>Chromatiales</taxon>
        <taxon>Ectothiorhodospiraceae</taxon>
        <taxon>Spiribacter</taxon>
    </lineage>
</organism>
<accession>A0A540VPU3</accession>
<evidence type="ECO:0000313" key="1">
    <source>
        <dbReference type="EMBL" id="TQE98780.1"/>
    </source>
</evidence>
<name>A0A540VPU3_9GAMM</name>
<dbReference type="AlphaFoldDB" id="A0A540VPU3"/>
<protein>
    <recommendedName>
        <fullName evidence="3">Class I SAM-dependent methyltransferase</fullName>
    </recommendedName>
</protein>
<evidence type="ECO:0000313" key="2">
    <source>
        <dbReference type="Proteomes" id="UP000315400"/>
    </source>
</evidence>
<dbReference type="EMBL" id="VIFK01000137">
    <property type="protein sequence ID" value="TQE98780.1"/>
    <property type="molecule type" value="Genomic_DNA"/>
</dbReference>
<dbReference type="SUPFAM" id="SSF53335">
    <property type="entry name" value="S-adenosyl-L-methionine-dependent methyltransferases"/>
    <property type="match status" value="1"/>
</dbReference>
<gene>
    <name evidence="1" type="ORF">FKY71_12030</name>
</gene>
<dbReference type="Gene3D" id="3.40.50.150">
    <property type="entry name" value="Vaccinia Virus protein VP39"/>
    <property type="match status" value="1"/>
</dbReference>
<sequence>MRYAEEITSKAQQNVEAQAAAQKVGATLTTWKKNAAESNLIGDSEPQGTLAMEDLEKLVQEWDNNAWAATPTYLALLSQLFAQTTGAVVECGSGVSTLVLHKLNLPAQRRVLSLEHHRKWYERLQATLPQDTTVELCHTPLRSYDGFDWYAMDSVDLPADIGLIICDGPPGTTNGGRVGALYALREGIRPGTLIMLDDANRDRELAALLDWNETFDLHVELFTEGKGIALVQIV</sequence>
<proteinExistence type="predicted"/>
<dbReference type="Proteomes" id="UP000315400">
    <property type="component" value="Unassembled WGS sequence"/>
</dbReference>
<comment type="caution">
    <text evidence="1">The sequence shown here is derived from an EMBL/GenBank/DDBJ whole genome shotgun (WGS) entry which is preliminary data.</text>
</comment>
<dbReference type="InterPro" id="IPR029063">
    <property type="entry name" value="SAM-dependent_MTases_sf"/>
</dbReference>
<reference evidence="1 2" key="1">
    <citation type="submission" date="2019-06" db="EMBL/GenBank/DDBJ databases">
        <title>Metagenome assembled Genome of Spiribacter salinus SL48-SHIP from the microbial mat of Salt Lake 48 (Novosibirsk region, Russia).</title>
        <authorList>
            <person name="Shipova A."/>
            <person name="Rozanov A.S."/>
            <person name="Bryanskaya A.V."/>
            <person name="Peltek S.E."/>
        </authorList>
    </citation>
    <scope>NUCLEOTIDE SEQUENCE [LARGE SCALE GENOMIC DNA]</scope>
    <source>
        <strain evidence="1">SL48-SHIP-2</strain>
    </source>
</reference>